<dbReference type="AlphaFoldDB" id="A0AAP4TXR0"/>
<accession>A0AAP4TXR0</accession>
<gene>
    <name evidence="3" type="ORF">Q4535_06220</name>
    <name evidence="2" type="ORF">QLT01_01815</name>
</gene>
<proteinExistence type="predicted"/>
<dbReference type="GO" id="GO:0004497">
    <property type="term" value="F:monooxygenase activity"/>
    <property type="evidence" value="ECO:0007669"/>
    <property type="project" value="UniProtKB-KW"/>
</dbReference>
<name>A0AAP4TXR0_9GAMM</name>
<reference evidence="2" key="4">
    <citation type="submission" date="2024-05" db="EMBL/GenBank/DDBJ databases">
        <title>Genome-based characterization of strain KMM 296 and proposal for reclassification of Cobetia litoralis and Cobetia pacifica, and emended description of the species Cobetia amphilecti and Cobetia marina.</title>
        <authorList>
            <person name="Balabanova L."/>
            <person name="Nedashkovskaya O."/>
        </authorList>
    </citation>
    <scope>NUCLEOTIDE SEQUENCE</scope>
    <source>
        <strain evidence="2">NRIC 0815</strain>
    </source>
</reference>
<keyword evidence="3" id="KW-0560">Oxidoreductase</keyword>
<dbReference type="Pfam" id="PF22289">
    <property type="entry name" value="DmmA-like_C"/>
    <property type="match status" value="1"/>
</dbReference>
<evidence type="ECO:0000259" key="1">
    <source>
        <dbReference type="Pfam" id="PF22289"/>
    </source>
</evidence>
<reference evidence="3" key="2">
    <citation type="submission" date="2023-07" db="EMBL/GenBank/DDBJ databases">
        <title>Genome content predicts the carbon catabolic preferences of heterotrophic bacteria.</title>
        <authorList>
            <person name="Gralka M."/>
        </authorList>
    </citation>
    <scope>NUCLEOTIDE SEQUENCE</scope>
    <source>
        <strain evidence="3">C2R13</strain>
    </source>
</reference>
<reference evidence="5" key="3">
    <citation type="submission" date="2023-07" db="EMBL/GenBank/DDBJ databases">
        <title>Genome-based characterization of strain KMM 296 and proposal for reclassification of Cobetia litoralis and Cobetia pacifica, and emended description of the species Cobetia amphilecti and Cobetia marina.</title>
        <authorList>
            <person name="Balabanova L."/>
            <person name="Nedashkovskaya O."/>
        </authorList>
    </citation>
    <scope>NUCLEOTIDE SEQUENCE [LARGE SCALE GENOMIC DNA]</scope>
    <source>
        <strain evidence="5">NRIC 0815</strain>
    </source>
</reference>
<keyword evidence="5" id="KW-1185">Reference proteome</keyword>
<evidence type="ECO:0000313" key="2">
    <source>
        <dbReference type="EMBL" id="MDI5883089.1"/>
    </source>
</evidence>
<organism evidence="3 4">
    <name type="scientific">Cobetia amphilecti</name>
    <dbReference type="NCBI Taxonomy" id="1055104"/>
    <lineage>
        <taxon>Bacteria</taxon>
        <taxon>Pseudomonadati</taxon>
        <taxon>Pseudomonadota</taxon>
        <taxon>Gammaproteobacteria</taxon>
        <taxon>Oceanospirillales</taxon>
        <taxon>Halomonadaceae</taxon>
        <taxon>Cobetia</taxon>
    </lineage>
</organism>
<evidence type="ECO:0000313" key="4">
    <source>
        <dbReference type="Proteomes" id="UP001170481"/>
    </source>
</evidence>
<evidence type="ECO:0000313" key="5">
    <source>
        <dbReference type="Proteomes" id="UP001229025"/>
    </source>
</evidence>
<dbReference type="EMBL" id="JASCSA010000001">
    <property type="protein sequence ID" value="MDI5883089.1"/>
    <property type="molecule type" value="Genomic_DNA"/>
</dbReference>
<evidence type="ECO:0000313" key="3">
    <source>
        <dbReference type="EMBL" id="MDO6671713.1"/>
    </source>
</evidence>
<dbReference type="NCBIfam" id="NF041259">
    <property type="entry name" value="mono_DmmA_fam"/>
    <property type="match status" value="1"/>
</dbReference>
<reference evidence="2 5" key="1">
    <citation type="submission" date="2023-04" db="EMBL/GenBank/DDBJ databases">
        <authorList>
            <person name="Otstavnykh N."/>
            <person name="Seitkalieva A."/>
            <person name="Bystritskaya E."/>
        </authorList>
    </citation>
    <scope>NUCLEOTIDE SEQUENCE [LARGE SCALE GENOMIC DNA]</scope>
    <source>
        <strain evidence="2 5">NRIC 0815</strain>
    </source>
</reference>
<dbReference type="EMBL" id="JAUORK010000005">
    <property type="protein sequence ID" value="MDO6671713.1"/>
    <property type="molecule type" value="Genomic_DNA"/>
</dbReference>
<protein>
    <submittedName>
        <fullName evidence="3">Dimethylamine monooxygenase subunit DmmA family protein</fullName>
    </submittedName>
</protein>
<keyword evidence="3" id="KW-0503">Monooxygenase</keyword>
<feature type="domain" description="Dimethylamine monooxygenase subunit DmmA-like C-terminal" evidence="1">
    <location>
        <begin position="163"/>
        <end position="206"/>
    </location>
</feature>
<dbReference type="Proteomes" id="UP001170481">
    <property type="component" value="Unassembled WGS sequence"/>
</dbReference>
<dbReference type="Proteomes" id="UP001229025">
    <property type="component" value="Unassembled WGS sequence"/>
</dbReference>
<dbReference type="InterPro" id="IPR048037">
    <property type="entry name" value="DmmA-like_C"/>
</dbReference>
<sequence>MKSPQSSSVTAGIRSRQHYPRIEALPDAQRYLVACQSPESLPGTGEAAGNARQQLQMHCQLISTLLDQLGSHEVGGAVQSAPATEALPTGPADNARLHRWYDVDDRPKACDALVGAISEIGVAGCLVIIGSEHFVWQVANLAQQQGLLLDDMVMLPVAALGRHVFCVHCQQVSEHVIHSPAACDGCGLMLEVRDHFSKRLGAYMGVRIDAEAPGEIPPQEEVAPCLAS</sequence>
<comment type="caution">
    <text evidence="3">The sequence shown here is derived from an EMBL/GenBank/DDBJ whole genome shotgun (WGS) entry which is preliminary data.</text>
</comment>
<dbReference type="RefSeq" id="WP_213114088.1">
    <property type="nucleotide sequence ID" value="NZ_JARWKV010000001.1"/>
</dbReference>